<reference evidence="1" key="1">
    <citation type="submission" date="2022-01" db="EMBL/GenBank/DDBJ databases">
        <title>Genome-Based Taxonomic Classification of the Phylum Actinobacteria.</title>
        <authorList>
            <person name="Gao Y."/>
        </authorList>
    </citation>
    <scope>NUCLEOTIDE SEQUENCE</scope>
    <source>
        <strain evidence="1">KLBMP 8922</strain>
    </source>
</reference>
<evidence type="ECO:0000313" key="1">
    <source>
        <dbReference type="EMBL" id="MCF2530348.1"/>
    </source>
</evidence>
<accession>A0AA41Q2G3</accession>
<proteinExistence type="predicted"/>
<name>A0AA41Q2G3_9ACTN</name>
<dbReference type="Proteomes" id="UP001165378">
    <property type="component" value="Unassembled WGS sequence"/>
</dbReference>
<dbReference type="EMBL" id="JAKFHA010000015">
    <property type="protein sequence ID" value="MCF2530348.1"/>
    <property type="molecule type" value="Genomic_DNA"/>
</dbReference>
<evidence type="ECO:0000313" key="2">
    <source>
        <dbReference type="Proteomes" id="UP001165378"/>
    </source>
</evidence>
<dbReference type="AlphaFoldDB" id="A0AA41Q2G3"/>
<keyword evidence="2" id="KW-1185">Reference proteome</keyword>
<protein>
    <submittedName>
        <fullName evidence="1">Uncharacterized protein</fullName>
    </submittedName>
</protein>
<gene>
    <name evidence="1" type="ORF">LZ495_24430</name>
</gene>
<sequence length="182" mass="20095">MVWSVVDESGRAQWHYMPGEAVGPLRFGMSRDSVCALLEERGFVADVLQSHIGHGPLRHQTNFHAANARSRRTALTAYHTEADVLSCVAVDALRGPQVSLGSIRLVGRRPSIVADEFFAYAQEHGLQAGCSVEGDPESDELGILLRAQRAGDILLTRAFFARYDSWAYTMYDSVPGAEWDTR</sequence>
<comment type="caution">
    <text evidence="1">The sequence shown here is derived from an EMBL/GenBank/DDBJ whole genome shotgun (WGS) entry which is preliminary data.</text>
</comment>
<dbReference type="RefSeq" id="WP_235055004.1">
    <property type="nucleotide sequence ID" value="NZ_JAKFHA010000015.1"/>
</dbReference>
<organism evidence="1 2">
    <name type="scientific">Yinghuangia soli</name>
    <dbReference type="NCBI Taxonomy" id="2908204"/>
    <lineage>
        <taxon>Bacteria</taxon>
        <taxon>Bacillati</taxon>
        <taxon>Actinomycetota</taxon>
        <taxon>Actinomycetes</taxon>
        <taxon>Kitasatosporales</taxon>
        <taxon>Streptomycetaceae</taxon>
        <taxon>Yinghuangia</taxon>
    </lineage>
</organism>